<evidence type="ECO:0000313" key="2">
    <source>
        <dbReference type="Proteomes" id="UP001165740"/>
    </source>
</evidence>
<dbReference type="RefSeq" id="XP_055867572.1">
    <property type="nucleotide sequence ID" value="XM_056011597.1"/>
</dbReference>
<dbReference type="GeneID" id="129922991"/>
<gene>
    <name evidence="3 4 5 6 7 8" type="primary">LOC129922991</name>
</gene>
<keyword evidence="1" id="KW-0812">Transmembrane</keyword>
<proteinExistence type="predicted"/>
<dbReference type="RefSeq" id="XP_055867568.1">
    <property type="nucleotide sequence ID" value="XM_056011593.1"/>
</dbReference>
<feature type="transmembrane region" description="Helical" evidence="1">
    <location>
        <begin position="283"/>
        <end position="301"/>
    </location>
</feature>
<dbReference type="RefSeq" id="XP_055867567.1">
    <property type="nucleotide sequence ID" value="XM_056011592.1"/>
</dbReference>
<name>A0A9W2YXX5_BIOGL</name>
<dbReference type="RefSeq" id="XP_055867566.1">
    <property type="nucleotide sequence ID" value="XM_056011591.1"/>
</dbReference>
<evidence type="ECO:0000313" key="7">
    <source>
        <dbReference type="RefSeq" id="XP_055867571.1"/>
    </source>
</evidence>
<accession>A0A9W2YXX5</accession>
<dbReference type="RefSeq" id="XP_055867570.1">
    <property type="nucleotide sequence ID" value="XM_056011595.1"/>
</dbReference>
<evidence type="ECO:0000313" key="4">
    <source>
        <dbReference type="RefSeq" id="XP_055867567.1"/>
    </source>
</evidence>
<evidence type="ECO:0000313" key="3">
    <source>
        <dbReference type="RefSeq" id="XP_055867566.1"/>
    </source>
</evidence>
<protein>
    <submittedName>
        <fullName evidence="3 4">Uncharacterized protein LOC129922991 isoform X1</fullName>
    </submittedName>
</protein>
<keyword evidence="2" id="KW-1185">Reference proteome</keyword>
<evidence type="ECO:0000256" key="1">
    <source>
        <dbReference type="SAM" id="Phobius"/>
    </source>
</evidence>
<organism evidence="2 8">
    <name type="scientific">Biomphalaria glabrata</name>
    <name type="common">Bloodfluke planorb</name>
    <name type="synonym">Freshwater snail</name>
    <dbReference type="NCBI Taxonomy" id="6526"/>
    <lineage>
        <taxon>Eukaryota</taxon>
        <taxon>Metazoa</taxon>
        <taxon>Spiralia</taxon>
        <taxon>Lophotrochozoa</taxon>
        <taxon>Mollusca</taxon>
        <taxon>Gastropoda</taxon>
        <taxon>Heterobranchia</taxon>
        <taxon>Euthyneura</taxon>
        <taxon>Panpulmonata</taxon>
        <taxon>Hygrophila</taxon>
        <taxon>Lymnaeoidea</taxon>
        <taxon>Planorbidae</taxon>
        <taxon>Biomphalaria</taxon>
    </lineage>
</organism>
<evidence type="ECO:0000313" key="5">
    <source>
        <dbReference type="RefSeq" id="XP_055867568.1"/>
    </source>
</evidence>
<reference evidence="3 4" key="1">
    <citation type="submission" date="2025-04" db="UniProtKB">
        <authorList>
            <consortium name="RefSeq"/>
        </authorList>
    </citation>
    <scope>IDENTIFICATION</scope>
</reference>
<dbReference type="AlphaFoldDB" id="A0A9W2YXX5"/>
<keyword evidence="1" id="KW-1133">Transmembrane helix</keyword>
<dbReference type="RefSeq" id="XP_055867571.1">
    <property type="nucleotide sequence ID" value="XM_056011596.1"/>
</dbReference>
<dbReference type="Proteomes" id="UP001165740">
    <property type="component" value="Chromosome 14"/>
</dbReference>
<evidence type="ECO:0000313" key="8">
    <source>
        <dbReference type="RefSeq" id="XP_055867572.1"/>
    </source>
</evidence>
<keyword evidence="1" id="KW-0472">Membrane</keyword>
<evidence type="ECO:0000313" key="6">
    <source>
        <dbReference type="RefSeq" id="XP_055867570.1"/>
    </source>
</evidence>
<sequence>MYGFGVSGVITKRKISKCLIFLFFIELTRSQTIIFPKNSNFWSASCGQTFIHRNDQVVLNGKINTMGIWDSLENIQYEIKEQNENYRTEVNIPPSTKKKKMCILDVKICDMPWHSECICQPTDVENVFEVKINFTADVSISEATIRGKLTYTNYSVYSEEIKIPKIYDPDNAEPVLYITNKVANVSSCFVKTEESIAEIVLIVNKLDNVPCRSQIKDVKSKGSSFSETNVVTYSTALQSKQSSFQISYQICNLKKFERIIYCNIETDISDIVVRHSECTNVTYIQASILIMQFLIILLLLYTQRVHIVRELNDQRCCFKKKLKKKDSYIDQETIPMDITDNEMLQSRKNYSTARRFLLLLQHYRINTTERMASR</sequence>